<dbReference type="OMA" id="HYMSWAS"/>
<gene>
    <name evidence="1" type="ORF">JI435_145050</name>
</gene>
<protein>
    <recommendedName>
        <fullName evidence="3">Thioredoxin reductase</fullName>
    </recommendedName>
</protein>
<dbReference type="Proteomes" id="UP000663193">
    <property type="component" value="Chromosome 12"/>
</dbReference>
<dbReference type="RefSeq" id="XP_001804689.1">
    <property type="nucleotide sequence ID" value="XM_001804637.1"/>
</dbReference>
<dbReference type="SUPFAM" id="SSF81301">
    <property type="entry name" value="Nucleotidyltransferase"/>
    <property type="match status" value="1"/>
</dbReference>
<evidence type="ECO:0000313" key="1">
    <source>
        <dbReference type="EMBL" id="QRD01751.1"/>
    </source>
</evidence>
<dbReference type="EMBL" id="CP069034">
    <property type="protein sequence ID" value="QRD01751.1"/>
    <property type="molecule type" value="Genomic_DNA"/>
</dbReference>
<dbReference type="VEuPathDB" id="FungiDB:JI435_145050"/>
<organism evidence="1 2">
    <name type="scientific">Phaeosphaeria nodorum (strain SN15 / ATCC MYA-4574 / FGSC 10173)</name>
    <name type="common">Glume blotch fungus</name>
    <name type="synonym">Parastagonospora nodorum</name>
    <dbReference type="NCBI Taxonomy" id="321614"/>
    <lineage>
        <taxon>Eukaryota</taxon>
        <taxon>Fungi</taxon>
        <taxon>Dikarya</taxon>
        <taxon>Ascomycota</taxon>
        <taxon>Pezizomycotina</taxon>
        <taxon>Dothideomycetes</taxon>
        <taxon>Pleosporomycetidae</taxon>
        <taxon>Pleosporales</taxon>
        <taxon>Pleosporineae</taxon>
        <taxon>Phaeosphaeriaceae</taxon>
        <taxon>Parastagonospora</taxon>
    </lineage>
</organism>
<sequence>MAEDFRKGQDDSELPPLDDRLVASAAARLDADKIPHVLWGNYMLTIFGIPTVVDGIDFVVDVDFIDAAYDTLQGAGFKKCSSEGCIGNKTLSYAPTPYAHLHITESERLGLYKRSDILWRLPNLSNVDGACITLASDPNQLPGPDVLGRGGRFRQGLHPVRVPTVSQLVQALLLLAKKDQNTYGGYWMNWISYIVEFCSENGVFDKSQLPGNYKTYINAFLEGDHTSKDQTFECIGLTE</sequence>
<dbReference type="InterPro" id="IPR043519">
    <property type="entry name" value="NT_sf"/>
</dbReference>
<dbReference type="AlphaFoldDB" id="A0A7U2FF28"/>
<accession>A0A7U2FF28</accession>
<evidence type="ECO:0008006" key="3">
    <source>
        <dbReference type="Google" id="ProtNLM"/>
    </source>
</evidence>
<proteinExistence type="predicted"/>
<evidence type="ECO:0000313" key="2">
    <source>
        <dbReference type="Proteomes" id="UP000663193"/>
    </source>
</evidence>
<keyword evidence="2" id="KW-1185">Reference proteome</keyword>
<dbReference type="KEGG" id="pno:SNOG_14505"/>
<reference evidence="2" key="1">
    <citation type="journal article" date="2021" name="BMC Genomics">
        <title>Chromosome-level genome assembly and manually-curated proteome of model necrotroph Parastagonospora nodorum Sn15 reveals a genome-wide trove of candidate effector homologs, and redundancy of virulence-related functions within an accessory chromosome.</title>
        <authorList>
            <person name="Bertazzoni S."/>
            <person name="Jones D.A.B."/>
            <person name="Phan H.T."/>
            <person name="Tan K.-C."/>
            <person name="Hane J.K."/>
        </authorList>
    </citation>
    <scope>NUCLEOTIDE SEQUENCE [LARGE SCALE GENOMIC DNA]</scope>
    <source>
        <strain evidence="2">SN15 / ATCC MYA-4574 / FGSC 10173)</strain>
    </source>
</reference>
<dbReference type="OrthoDB" id="4499271at2759"/>
<name>A0A7U2FF28_PHANO</name>